<dbReference type="SMART" id="SM00463">
    <property type="entry name" value="SMR"/>
    <property type="match status" value="1"/>
</dbReference>
<dbReference type="SUPFAM" id="SSF160443">
    <property type="entry name" value="SMR domain-like"/>
    <property type="match status" value="1"/>
</dbReference>
<name>A0A0C3BSZ9_SERVB</name>
<dbReference type="PROSITE" id="PS50828">
    <property type="entry name" value="SMR"/>
    <property type="match status" value="1"/>
</dbReference>
<evidence type="ECO:0000313" key="4">
    <source>
        <dbReference type="Proteomes" id="UP000054097"/>
    </source>
</evidence>
<organism evidence="3 4">
    <name type="scientific">Serendipita vermifera MAFF 305830</name>
    <dbReference type="NCBI Taxonomy" id="933852"/>
    <lineage>
        <taxon>Eukaryota</taxon>
        <taxon>Fungi</taxon>
        <taxon>Dikarya</taxon>
        <taxon>Basidiomycota</taxon>
        <taxon>Agaricomycotina</taxon>
        <taxon>Agaricomycetes</taxon>
        <taxon>Sebacinales</taxon>
        <taxon>Serendipitaceae</taxon>
        <taxon>Serendipita</taxon>
    </lineage>
</organism>
<dbReference type="GO" id="GO:0004519">
    <property type="term" value="F:endonuclease activity"/>
    <property type="evidence" value="ECO:0007669"/>
    <property type="project" value="TreeGrafter"/>
</dbReference>
<dbReference type="PANTHER" id="PTHR46535:SF1">
    <property type="entry name" value="NEDD4-BINDING PROTEIN 2"/>
    <property type="match status" value="1"/>
</dbReference>
<dbReference type="PANTHER" id="PTHR46535">
    <property type="entry name" value="NEDD4-BINDING PROTEIN 2"/>
    <property type="match status" value="1"/>
</dbReference>
<dbReference type="InterPro" id="IPR052772">
    <property type="entry name" value="Endo/PolyKinase_Domain-Protein"/>
</dbReference>
<feature type="region of interest" description="Disordered" evidence="1">
    <location>
        <begin position="301"/>
        <end position="320"/>
    </location>
</feature>
<protein>
    <recommendedName>
        <fullName evidence="2">Smr domain-containing protein</fullName>
    </recommendedName>
</protein>
<keyword evidence="4" id="KW-1185">Reference proteome</keyword>
<dbReference type="InterPro" id="IPR002625">
    <property type="entry name" value="Smr_dom"/>
</dbReference>
<dbReference type="Proteomes" id="UP000054097">
    <property type="component" value="Unassembled WGS sequence"/>
</dbReference>
<dbReference type="AlphaFoldDB" id="A0A0C3BSZ9"/>
<dbReference type="Gene3D" id="3.30.1370.110">
    <property type="match status" value="1"/>
</dbReference>
<reference evidence="3 4" key="1">
    <citation type="submission" date="2014-04" db="EMBL/GenBank/DDBJ databases">
        <authorList>
            <consortium name="DOE Joint Genome Institute"/>
            <person name="Kuo A."/>
            <person name="Zuccaro A."/>
            <person name="Kohler A."/>
            <person name="Nagy L.G."/>
            <person name="Floudas D."/>
            <person name="Copeland A."/>
            <person name="Barry K.W."/>
            <person name="Cichocki N."/>
            <person name="Veneault-Fourrey C."/>
            <person name="LaButti K."/>
            <person name="Lindquist E.A."/>
            <person name="Lipzen A."/>
            <person name="Lundell T."/>
            <person name="Morin E."/>
            <person name="Murat C."/>
            <person name="Sun H."/>
            <person name="Tunlid A."/>
            <person name="Henrissat B."/>
            <person name="Grigoriev I.V."/>
            <person name="Hibbett D.S."/>
            <person name="Martin F."/>
            <person name="Nordberg H.P."/>
            <person name="Cantor M.N."/>
            <person name="Hua S.X."/>
        </authorList>
    </citation>
    <scope>NUCLEOTIDE SEQUENCE [LARGE SCALE GENOMIC DNA]</scope>
    <source>
        <strain evidence="3 4">MAFF 305830</strain>
    </source>
</reference>
<evidence type="ECO:0000313" key="3">
    <source>
        <dbReference type="EMBL" id="KIM34501.1"/>
    </source>
</evidence>
<sequence length="552" mass="61580">MHWTQAEFCPPLDSSLFAAIFGDFEDSPEGLVVLRETLNALVAGIEVDVSEFPNGSAFDTNSDSQLLSANTSNSDALGSPLAFLRAAFPDFPIQVLQEALDNASSQQPTLHMEAIVEELLSSELLAQLDSEALDSENSPSGTKPERATSIPRKKGKAARKQESIILGDVRQRQLATKSSDRNQTEQVDPWTQLSSIAEYLSTLLRCSVPSLLSTFHSPDHPTAFHAVAAYLESMPPSKITEEEVDHLLISMSEMMANEEEEEEWDAQWARKCIHATNARLSDAIDLYEVLMKLEELGPIQHLPAPDQSPTTSVLPSPKPWSTTKIQAKIENRPRANKFKYPAPKPENKTDWQVVKKRVPKASPLHPHAEFIPSYRNFKAVPAWTVREATDDVQKNRAIEQSWYDKRAEALRKASQHWQRSQGGYGHQVAGYYAEEANKYLRESRVAAVEAARALVVRNRAQSKMMGYNTHNCVDLHGMKREEALVIVKDALVARAALKDASQREEPIRFITGKGNHSAGQKSVLLPALMNMFKSEGWTFREIEAGLVVYGKR</sequence>
<dbReference type="STRING" id="933852.A0A0C3BSZ9"/>
<evidence type="ECO:0000256" key="1">
    <source>
        <dbReference type="SAM" id="MobiDB-lite"/>
    </source>
</evidence>
<evidence type="ECO:0000259" key="2">
    <source>
        <dbReference type="PROSITE" id="PS50828"/>
    </source>
</evidence>
<reference evidence="4" key="2">
    <citation type="submission" date="2015-01" db="EMBL/GenBank/DDBJ databases">
        <title>Evolutionary Origins and Diversification of the Mycorrhizal Mutualists.</title>
        <authorList>
            <consortium name="DOE Joint Genome Institute"/>
            <consortium name="Mycorrhizal Genomics Consortium"/>
            <person name="Kohler A."/>
            <person name="Kuo A."/>
            <person name="Nagy L.G."/>
            <person name="Floudas D."/>
            <person name="Copeland A."/>
            <person name="Barry K.W."/>
            <person name="Cichocki N."/>
            <person name="Veneault-Fourrey C."/>
            <person name="LaButti K."/>
            <person name="Lindquist E.A."/>
            <person name="Lipzen A."/>
            <person name="Lundell T."/>
            <person name="Morin E."/>
            <person name="Murat C."/>
            <person name="Riley R."/>
            <person name="Ohm R."/>
            <person name="Sun H."/>
            <person name="Tunlid A."/>
            <person name="Henrissat B."/>
            <person name="Grigoriev I.V."/>
            <person name="Hibbett D.S."/>
            <person name="Martin F."/>
        </authorList>
    </citation>
    <scope>NUCLEOTIDE SEQUENCE [LARGE SCALE GENOMIC DNA]</scope>
    <source>
        <strain evidence="4">MAFF 305830</strain>
    </source>
</reference>
<dbReference type="OrthoDB" id="4080456at2759"/>
<dbReference type="GO" id="GO:0005634">
    <property type="term" value="C:nucleus"/>
    <property type="evidence" value="ECO:0007669"/>
    <property type="project" value="TreeGrafter"/>
</dbReference>
<feature type="domain" description="Smr" evidence="2">
    <location>
        <begin position="473"/>
        <end position="551"/>
    </location>
</feature>
<accession>A0A0C3BSZ9</accession>
<dbReference type="EMBL" id="KN824277">
    <property type="protein sequence ID" value="KIM34501.1"/>
    <property type="molecule type" value="Genomic_DNA"/>
</dbReference>
<feature type="region of interest" description="Disordered" evidence="1">
    <location>
        <begin position="131"/>
        <end position="162"/>
    </location>
</feature>
<proteinExistence type="predicted"/>
<gene>
    <name evidence="3" type="ORF">M408DRAFT_5705</name>
</gene>
<dbReference type="InterPro" id="IPR036063">
    <property type="entry name" value="Smr_dom_sf"/>
</dbReference>
<feature type="compositionally biased region" description="Polar residues" evidence="1">
    <location>
        <begin position="307"/>
        <end position="320"/>
    </location>
</feature>
<dbReference type="HOGENOM" id="CLU_011634_0_0_1"/>